<proteinExistence type="predicted"/>
<evidence type="ECO:0000256" key="1">
    <source>
        <dbReference type="SAM" id="MobiDB-lite"/>
    </source>
</evidence>
<dbReference type="AlphaFoldDB" id="A0A7R8D4I4"/>
<accession>A0A7R8D4I4</accession>
<name>A0A7R8D4I4_LEPSM</name>
<dbReference type="PANTHER" id="PTHR45913:SF22">
    <property type="entry name" value="SCAN BOX DOMAIN-CONTAINING PROTEIN"/>
    <property type="match status" value="1"/>
</dbReference>
<keyword evidence="3" id="KW-1185">Reference proteome</keyword>
<sequence>MTGKVEGFISRMKSVAPHIFHIHYLIHRQLLAVKNIGGDMEEPLNNAIHAINFVKANSVNYRLLGKFCGDENFKTLLLHTEVRRLSKGLSLERLNFYMNHVENHWLTAPMLEPKQTRGRSYGDYAALNFRSLLEEMDSAYTNLTLHSALIWLSCRKVLERFVSHKGVSDRERTTLSATGRQEVDCETSVSCGHHQGPQQAQSQTARRRTNCSGHFDLSTRKEGGGKMSFKVIALFLIASLLTPTSRGLPYPSFENRRIDRVEHNNDETKEDQNEGHIILVEELIADDRRATYAINRRNKLHDLRKFYPNVSEKELIIMLLSRRPLKRSIHRAQILLNPSQHPKLVFHNANSNKPS</sequence>
<feature type="region of interest" description="Disordered" evidence="1">
    <location>
        <begin position="188"/>
        <end position="209"/>
    </location>
</feature>
<dbReference type="PANTHER" id="PTHR45913">
    <property type="entry name" value="EPM2A-INTERACTING PROTEIN 1"/>
    <property type="match status" value="1"/>
</dbReference>
<dbReference type="EMBL" id="HG994586">
    <property type="protein sequence ID" value="CAF2994766.1"/>
    <property type="molecule type" value="Genomic_DNA"/>
</dbReference>
<evidence type="ECO:0000313" key="2">
    <source>
        <dbReference type="EMBL" id="CAF2994766.1"/>
    </source>
</evidence>
<dbReference type="Proteomes" id="UP000675881">
    <property type="component" value="Chromosome 7"/>
</dbReference>
<protein>
    <submittedName>
        <fullName evidence="2">(salmon louse) hypothetical protein</fullName>
    </submittedName>
</protein>
<evidence type="ECO:0000313" key="3">
    <source>
        <dbReference type="Proteomes" id="UP000675881"/>
    </source>
</evidence>
<gene>
    <name evidence="2" type="ORF">LSAA_13426</name>
</gene>
<reference evidence="2" key="1">
    <citation type="submission" date="2021-02" db="EMBL/GenBank/DDBJ databases">
        <authorList>
            <person name="Bekaert M."/>
        </authorList>
    </citation>
    <scope>NUCLEOTIDE SEQUENCE</scope>
    <source>
        <strain evidence="2">IoA-00</strain>
    </source>
</reference>
<organism evidence="2 3">
    <name type="scientific">Lepeophtheirus salmonis</name>
    <name type="common">Salmon louse</name>
    <name type="synonym">Caligus salmonis</name>
    <dbReference type="NCBI Taxonomy" id="72036"/>
    <lineage>
        <taxon>Eukaryota</taxon>
        <taxon>Metazoa</taxon>
        <taxon>Ecdysozoa</taxon>
        <taxon>Arthropoda</taxon>
        <taxon>Crustacea</taxon>
        <taxon>Multicrustacea</taxon>
        <taxon>Hexanauplia</taxon>
        <taxon>Copepoda</taxon>
        <taxon>Siphonostomatoida</taxon>
        <taxon>Caligidae</taxon>
        <taxon>Lepeophtheirus</taxon>
    </lineage>
</organism>